<evidence type="ECO:0000313" key="1">
    <source>
        <dbReference type="EMBL" id="PNF42760.1"/>
    </source>
</evidence>
<proteinExistence type="predicted"/>
<name>A0A2J7RPK4_9NEOP</name>
<gene>
    <name evidence="1" type="ORF">B7P43_G13633</name>
</gene>
<reference evidence="1 2" key="1">
    <citation type="submission" date="2017-12" db="EMBL/GenBank/DDBJ databases">
        <title>Hemimetabolous genomes reveal molecular basis of termite eusociality.</title>
        <authorList>
            <person name="Harrison M.C."/>
            <person name="Jongepier E."/>
            <person name="Robertson H.M."/>
            <person name="Arning N."/>
            <person name="Bitard-Feildel T."/>
            <person name="Chao H."/>
            <person name="Childers C.P."/>
            <person name="Dinh H."/>
            <person name="Doddapaneni H."/>
            <person name="Dugan S."/>
            <person name="Gowin J."/>
            <person name="Greiner C."/>
            <person name="Han Y."/>
            <person name="Hu H."/>
            <person name="Hughes D.S.T."/>
            <person name="Huylmans A.-K."/>
            <person name="Kemena C."/>
            <person name="Kremer L.P.M."/>
            <person name="Lee S.L."/>
            <person name="Lopez-Ezquerra A."/>
            <person name="Mallet L."/>
            <person name="Monroy-Kuhn J.M."/>
            <person name="Moser A."/>
            <person name="Murali S.C."/>
            <person name="Muzny D.M."/>
            <person name="Otani S."/>
            <person name="Piulachs M.-D."/>
            <person name="Poelchau M."/>
            <person name="Qu J."/>
            <person name="Schaub F."/>
            <person name="Wada-Katsumata A."/>
            <person name="Worley K.C."/>
            <person name="Xie Q."/>
            <person name="Ylla G."/>
            <person name="Poulsen M."/>
            <person name="Gibbs R.A."/>
            <person name="Schal C."/>
            <person name="Richards S."/>
            <person name="Belles X."/>
            <person name="Korb J."/>
            <person name="Bornberg-Bauer E."/>
        </authorList>
    </citation>
    <scope>NUCLEOTIDE SEQUENCE [LARGE SCALE GENOMIC DNA]</scope>
    <source>
        <tissue evidence="1">Whole body</tissue>
    </source>
</reference>
<protein>
    <submittedName>
        <fullName evidence="1">Uncharacterized protein</fullName>
    </submittedName>
</protein>
<keyword evidence="2" id="KW-1185">Reference proteome</keyword>
<dbReference type="InParanoid" id="A0A2J7RPK4"/>
<evidence type="ECO:0000313" key="2">
    <source>
        <dbReference type="Proteomes" id="UP000235965"/>
    </source>
</evidence>
<dbReference type="Proteomes" id="UP000235965">
    <property type="component" value="Unassembled WGS sequence"/>
</dbReference>
<dbReference type="AlphaFoldDB" id="A0A2J7RPK4"/>
<accession>A0A2J7RPK4</accession>
<dbReference type="EMBL" id="NEVH01001358">
    <property type="protein sequence ID" value="PNF42760.1"/>
    <property type="molecule type" value="Genomic_DNA"/>
</dbReference>
<organism evidence="1 2">
    <name type="scientific">Cryptotermes secundus</name>
    <dbReference type="NCBI Taxonomy" id="105785"/>
    <lineage>
        <taxon>Eukaryota</taxon>
        <taxon>Metazoa</taxon>
        <taxon>Ecdysozoa</taxon>
        <taxon>Arthropoda</taxon>
        <taxon>Hexapoda</taxon>
        <taxon>Insecta</taxon>
        <taxon>Pterygota</taxon>
        <taxon>Neoptera</taxon>
        <taxon>Polyneoptera</taxon>
        <taxon>Dictyoptera</taxon>
        <taxon>Blattodea</taxon>
        <taxon>Blattoidea</taxon>
        <taxon>Termitoidae</taxon>
        <taxon>Kalotermitidae</taxon>
        <taxon>Cryptotermitinae</taxon>
        <taxon>Cryptotermes</taxon>
    </lineage>
</organism>
<sequence length="63" mass="6980">MLLNFDLEYAITKVQENQVGLKLNGTHQLLVYADGVNLLGDNIDTLKKNTETLTDASEEDGLE</sequence>
<comment type="caution">
    <text evidence="1">The sequence shown here is derived from an EMBL/GenBank/DDBJ whole genome shotgun (WGS) entry which is preliminary data.</text>
</comment>